<gene>
    <name evidence="1" type="ORF">TRIATDRAFT_54116</name>
</gene>
<dbReference type="EMBL" id="ABDG02000018">
    <property type="protein sequence ID" value="EHK48482.1"/>
    <property type="molecule type" value="Genomic_DNA"/>
</dbReference>
<protein>
    <submittedName>
        <fullName evidence="1">Uncharacterized protein</fullName>
    </submittedName>
</protein>
<reference evidence="1 2" key="1">
    <citation type="journal article" date="2011" name="Genome Biol.">
        <title>Comparative genome sequence analysis underscores mycoparasitism as the ancestral life style of Trichoderma.</title>
        <authorList>
            <person name="Kubicek C.P."/>
            <person name="Herrera-Estrella A."/>
            <person name="Seidl-Seiboth V."/>
            <person name="Martinez D.A."/>
            <person name="Druzhinina I.S."/>
            <person name="Thon M."/>
            <person name="Zeilinger S."/>
            <person name="Casas-Flores S."/>
            <person name="Horwitz B.A."/>
            <person name="Mukherjee P.K."/>
            <person name="Mukherjee M."/>
            <person name="Kredics L."/>
            <person name="Alcaraz L.D."/>
            <person name="Aerts A."/>
            <person name="Antal Z."/>
            <person name="Atanasova L."/>
            <person name="Cervantes-Badillo M.G."/>
            <person name="Challacombe J."/>
            <person name="Chertkov O."/>
            <person name="McCluskey K."/>
            <person name="Coulpier F."/>
            <person name="Deshpande N."/>
            <person name="von Doehren H."/>
            <person name="Ebbole D.J."/>
            <person name="Esquivel-Naranjo E.U."/>
            <person name="Fekete E."/>
            <person name="Flipphi M."/>
            <person name="Glaser F."/>
            <person name="Gomez-Rodriguez E.Y."/>
            <person name="Gruber S."/>
            <person name="Han C."/>
            <person name="Henrissat B."/>
            <person name="Hermosa R."/>
            <person name="Hernandez-Onate M."/>
            <person name="Karaffa L."/>
            <person name="Kosti I."/>
            <person name="Le Crom S."/>
            <person name="Lindquist E."/>
            <person name="Lucas S."/>
            <person name="Luebeck M."/>
            <person name="Luebeck P.S."/>
            <person name="Margeot A."/>
            <person name="Metz B."/>
            <person name="Misra M."/>
            <person name="Nevalainen H."/>
            <person name="Omann M."/>
            <person name="Packer N."/>
            <person name="Perrone G."/>
            <person name="Uresti-Rivera E.E."/>
            <person name="Salamov A."/>
            <person name="Schmoll M."/>
            <person name="Seiboth B."/>
            <person name="Shapiro H."/>
            <person name="Sukno S."/>
            <person name="Tamayo-Ramos J.A."/>
            <person name="Tisch D."/>
            <person name="Wiest A."/>
            <person name="Wilkinson H.H."/>
            <person name="Zhang M."/>
            <person name="Coutinho P.M."/>
            <person name="Kenerley C.M."/>
            <person name="Monte E."/>
            <person name="Baker S.E."/>
            <person name="Grigoriev I.V."/>
        </authorList>
    </citation>
    <scope>NUCLEOTIDE SEQUENCE [LARGE SCALE GENOMIC DNA]</scope>
    <source>
        <strain evidence="2">ATCC 20476 / IMI 206040</strain>
    </source>
</reference>
<dbReference type="GeneID" id="25785182"/>
<dbReference type="eggNOG" id="ENOG502RXHN">
    <property type="taxonomic scope" value="Eukaryota"/>
</dbReference>
<sequence length="268" mass="29705">MYETGGEEGSGFHIFNVAEDQYHRAEVLQRTGAIDITCSLEKVVYGAISADSNDYASLIVMQWFFQPKGSRRISEPTIELLFESDTADDDVAVEKISFLGTHYLMPTKQDESFTRGINPTIGIQQFANLGLGGKWEKTTTKTVSDAIRLSGGMLAPNNRLPNRIATWTISENRTQPTGIPCSLKVAILVSSKERKIFRCRLAFTCQTDCKTAAQSFFKKIPKDDPVLFQPDSRDKGTRPNRNVAYSNDELGSINLDELGGVTLKPIVP</sequence>
<proteinExistence type="predicted"/>
<comment type="caution">
    <text evidence="1">The sequence shown here is derived from an EMBL/GenBank/DDBJ whole genome shotgun (WGS) entry which is preliminary data.</text>
</comment>
<organism evidence="1 2">
    <name type="scientific">Hypocrea atroviridis (strain ATCC 20476 / IMI 206040)</name>
    <name type="common">Trichoderma atroviride</name>
    <dbReference type="NCBI Taxonomy" id="452589"/>
    <lineage>
        <taxon>Eukaryota</taxon>
        <taxon>Fungi</taxon>
        <taxon>Dikarya</taxon>
        <taxon>Ascomycota</taxon>
        <taxon>Pezizomycotina</taxon>
        <taxon>Sordariomycetes</taxon>
        <taxon>Hypocreomycetidae</taxon>
        <taxon>Hypocreales</taxon>
        <taxon>Hypocreaceae</taxon>
        <taxon>Trichoderma</taxon>
    </lineage>
</organism>
<evidence type="ECO:0000313" key="1">
    <source>
        <dbReference type="EMBL" id="EHK48482.1"/>
    </source>
</evidence>
<dbReference type="OrthoDB" id="5030973at2759"/>
<dbReference type="STRING" id="452589.G9NKR0"/>
<dbReference type="AlphaFoldDB" id="G9NKR0"/>
<keyword evidence="2" id="KW-1185">Reference proteome</keyword>
<dbReference type="HOGENOM" id="CLU_072358_1_0_1"/>
<dbReference type="Proteomes" id="UP000005426">
    <property type="component" value="Unassembled WGS sequence"/>
</dbReference>
<dbReference type="OMA" id="WTISENR"/>
<dbReference type="KEGG" id="tatv:25785182"/>
<accession>G9NKR0</accession>
<name>G9NKR0_HYPAI</name>
<evidence type="ECO:0000313" key="2">
    <source>
        <dbReference type="Proteomes" id="UP000005426"/>
    </source>
</evidence>